<accession>A0A564M585</accession>
<reference evidence="1 2" key="1">
    <citation type="submission" date="2019-07" db="EMBL/GenBank/DDBJ databases">
        <authorList>
            <person name="Brisse S."/>
            <person name="Rodrigues C."/>
            <person name="Thorpe H."/>
        </authorList>
    </citation>
    <scope>NUCLEOTIDE SEQUENCE [LARGE SCALE GENOMIC DNA]</scope>
    <source>
        <strain evidence="1">SB6422</strain>
    </source>
</reference>
<protein>
    <submittedName>
        <fullName evidence="1">Uncharacterized protein</fullName>
    </submittedName>
</protein>
<gene>
    <name evidence="1" type="ORF">SB6422_02770</name>
</gene>
<proteinExistence type="predicted"/>
<name>A0A564M585_9ENTR</name>
<evidence type="ECO:0000313" key="1">
    <source>
        <dbReference type="EMBL" id="VUS88872.1"/>
    </source>
</evidence>
<dbReference type="OrthoDB" id="9865104at2"/>
<dbReference type="RefSeq" id="WP_142514123.1">
    <property type="nucleotide sequence ID" value="NZ_CABGGW010000045.1"/>
</dbReference>
<dbReference type="EMBL" id="CABGGW010000045">
    <property type="protein sequence ID" value="VUS88872.1"/>
    <property type="molecule type" value="Genomic_DNA"/>
</dbReference>
<evidence type="ECO:0000313" key="2">
    <source>
        <dbReference type="Proteomes" id="UP000317374"/>
    </source>
</evidence>
<organism evidence="1 2">
    <name type="scientific">Klebsiella huaxiensis</name>
    <dbReference type="NCBI Taxonomy" id="2153354"/>
    <lineage>
        <taxon>Bacteria</taxon>
        <taxon>Pseudomonadati</taxon>
        <taxon>Pseudomonadota</taxon>
        <taxon>Gammaproteobacteria</taxon>
        <taxon>Enterobacterales</taxon>
        <taxon>Enterobacteriaceae</taxon>
        <taxon>Klebsiella/Raoultella group</taxon>
        <taxon>Klebsiella</taxon>
    </lineage>
</organism>
<dbReference type="AlphaFoldDB" id="A0A564M585"/>
<sequence>MAHHIIPSRLKLAEHARNTFRIVADEGQNIDLFRQPAAWAHIAYQLKAGDKIEVFAVDRTWYAEGVVTSVKQLAAKVEFFIHQQFGEIEPETKEDGKPYFVKFRGQAKWSVIRKEDGEVMEGNIQTKEEALSRMELLIKEV</sequence>
<dbReference type="Proteomes" id="UP000317374">
    <property type="component" value="Unassembled WGS sequence"/>
</dbReference>